<name>A0ABP6WH22_9ACTN</name>
<sequence>MSITRPLTLDQVLKRGLTYRQLDHWTRRGWLRPAHAGGTGNARVWPAAELQIADLMRRLTRAGLAAAAAAQAARTHQEGRLLVKLGPGLVLAIDTDLLSEAP</sequence>
<dbReference type="RefSeq" id="WP_345562694.1">
    <property type="nucleotide sequence ID" value="NZ_BAABDQ010000006.1"/>
</dbReference>
<dbReference type="InterPro" id="IPR009061">
    <property type="entry name" value="DNA-bd_dom_put_sf"/>
</dbReference>
<dbReference type="Proteomes" id="UP001500630">
    <property type="component" value="Unassembled WGS sequence"/>
</dbReference>
<dbReference type="SUPFAM" id="SSF46955">
    <property type="entry name" value="Putative DNA-binding domain"/>
    <property type="match status" value="1"/>
</dbReference>
<feature type="domain" description="HTH merR-type" evidence="1">
    <location>
        <begin position="16"/>
        <end position="72"/>
    </location>
</feature>
<gene>
    <name evidence="2" type="ORF">GCM10022419_033550</name>
</gene>
<comment type="caution">
    <text evidence="2">The sequence shown here is derived from an EMBL/GenBank/DDBJ whole genome shotgun (WGS) entry which is preliminary data.</text>
</comment>
<evidence type="ECO:0000259" key="1">
    <source>
        <dbReference type="Pfam" id="PF13411"/>
    </source>
</evidence>
<evidence type="ECO:0000313" key="3">
    <source>
        <dbReference type="Proteomes" id="UP001500630"/>
    </source>
</evidence>
<dbReference type="EMBL" id="BAABDQ010000006">
    <property type="protein sequence ID" value="GAA3550586.1"/>
    <property type="molecule type" value="Genomic_DNA"/>
</dbReference>
<dbReference type="InterPro" id="IPR000551">
    <property type="entry name" value="MerR-type_HTH_dom"/>
</dbReference>
<organism evidence="2 3">
    <name type="scientific">Nonomuraea rosea</name>
    <dbReference type="NCBI Taxonomy" id="638574"/>
    <lineage>
        <taxon>Bacteria</taxon>
        <taxon>Bacillati</taxon>
        <taxon>Actinomycetota</taxon>
        <taxon>Actinomycetes</taxon>
        <taxon>Streptosporangiales</taxon>
        <taxon>Streptosporangiaceae</taxon>
        <taxon>Nonomuraea</taxon>
    </lineage>
</organism>
<keyword evidence="3" id="KW-1185">Reference proteome</keyword>
<protein>
    <recommendedName>
        <fullName evidence="1">HTH merR-type domain-containing protein</fullName>
    </recommendedName>
</protein>
<accession>A0ABP6WH22</accession>
<evidence type="ECO:0000313" key="2">
    <source>
        <dbReference type="EMBL" id="GAA3550586.1"/>
    </source>
</evidence>
<proteinExistence type="predicted"/>
<dbReference type="Pfam" id="PF13411">
    <property type="entry name" value="MerR_1"/>
    <property type="match status" value="1"/>
</dbReference>
<reference evidence="3" key="1">
    <citation type="journal article" date="2019" name="Int. J. Syst. Evol. Microbiol.">
        <title>The Global Catalogue of Microorganisms (GCM) 10K type strain sequencing project: providing services to taxonomists for standard genome sequencing and annotation.</title>
        <authorList>
            <consortium name="The Broad Institute Genomics Platform"/>
            <consortium name="The Broad Institute Genome Sequencing Center for Infectious Disease"/>
            <person name="Wu L."/>
            <person name="Ma J."/>
        </authorList>
    </citation>
    <scope>NUCLEOTIDE SEQUENCE [LARGE SCALE GENOMIC DNA]</scope>
    <source>
        <strain evidence="3">JCM 17326</strain>
    </source>
</reference>